<gene>
    <name evidence="1" type="ORF">XPG1_3670</name>
</gene>
<evidence type="ECO:0000313" key="2">
    <source>
        <dbReference type="Proteomes" id="UP000032735"/>
    </source>
</evidence>
<reference evidence="1 2" key="1">
    <citation type="submission" date="2013-07" db="EMBL/GenBank/DDBJ databases">
        <authorList>
            <person name="Genoscope - CEA"/>
        </authorList>
    </citation>
    <scope>NUCLEOTIDE SEQUENCE [LARGE SCALE GENOMIC DNA]</scope>
    <source>
        <strain evidence="1 2">G6</strain>
    </source>
</reference>
<organism evidence="1 2">
    <name type="scientific">Xenorhabdus poinarii G6</name>
    <dbReference type="NCBI Taxonomy" id="1354304"/>
    <lineage>
        <taxon>Bacteria</taxon>
        <taxon>Pseudomonadati</taxon>
        <taxon>Pseudomonadota</taxon>
        <taxon>Gammaproteobacteria</taxon>
        <taxon>Enterobacterales</taxon>
        <taxon>Morganellaceae</taxon>
        <taxon>Xenorhabdus</taxon>
    </lineage>
</organism>
<protein>
    <submittedName>
        <fullName evidence="1">Uncharacterized protein</fullName>
    </submittedName>
</protein>
<evidence type="ECO:0000313" key="1">
    <source>
        <dbReference type="EMBL" id="CDG23297.1"/>
    </source>
</evidence>
<dbReference type="AlphaFoldDB" id="A0A068R7S0"/>
<proteinExistence type="predicted"/>
<keyword evidence="2" id="KW-1185">Reference proteome</keyword>
<name>A0A068R7S0_9GAMM</name>
<dbReference type="KEGG" id="xpo:XPG1_3670"/>
<accession>A0A068R7S0</accession>
<sequence length="38" mass="4527">MIKDVIFTCIERPTEHTLGQNKYYCTTKFFESILPFLV</sequence>
<dbReference type="HOGENOM" id="CLU_3335097_0_0_6"/>
<dbReference type="Proteomes" id="UP000032735">
    <property type="component" value="Chromosome"/>
</dbReference>
<dbReference type="EMBL" id="FO704551">
    <property type="protein sequence ID" value="CDG23297.1"/>
    <property type="molecule type" value="Genomic_DNA"/>
</dbReference>